<dbReference type="SUPFAM" id="SSF51215">
    <property type="entry name" value="Regulatory protein AraC"/>
    <property type="match status" value="1"/>
</dbReference>
<dbReference type="PANTHER" id="PTHR43280:SF32">
    <property type="entry name" value="TRANSCRIPTIONAL REGULATORY PROTEIN"/>
    <property type="match status" value="1"/>
</dbReference>
<dbReference type="GO" id="GO:0003700">
    <property type="term" value="F:DNA-binding transcription factor activity"/>
    <property type="evidence" value="ECO:0007669"/>
    <property type="project" value="InterPro"/>
</dbReference>
<feature type="domain" description="HTH araC/xylS-type" evidence="4">
    <location>
        <begin position="192"/>
        <end position="290"/>
    </location>
</feature>
<name>A0A979GT40_CHIPD</name>
<dbReference type="Pfam" id="PF02311">
    <property type="entry name" value="AraC_binding"/>
    <property type="match status" value="1"/>
</dbReference>
<keyword evidence="2" id="KW-0238">DNA-binding</keyword>
<reference evidence="6" key="1">
    <citation type="submission" date="2009-08" db="EMBL/GenBank/DDBJ databases">
        <title>The complete genome of Chitinophaga pinensis DSM 2588.</title>
        <authorList>
            <consortium name="US DOE Joint Genome Institute (JGI-PGF)"/>
            <person name="Lucas S."/>
            <person name="Copeland A."/>
            <person name="Lapidus A."/>
            <person name="Glavina del Rio T."/>
            <person name="Dalin E."/>
            <person name="Tice H."/>
            <person name="Bruce D."/>
            <person name="Goodwin L."/>
            <person name="Pitluck S."/>
            <person name="Kyrpides N."/>
            <person name="Mavromatis K."/>
            <person name="Ivanova N."/>
            <person name="Mikhailova N."/>
            <person name="Sims D."/>
            <person name="Meinche L."/>
            <person name="Brettin T."/>
            <person name="Detter J.C."/>
            <person name="Han C."/>
            <person name="Larimer F."/>
            <person name="Land M."/>
            <person name="Hauser L."/>
            <person name="Markowitz V."/>
            <person name="Cheng J.-F."/>
            <person name="Hugenholtz P."/>
            <person name="Woyke T."/>
            <person name="Wu D."/>
            <person name="Spring S."/>
            <person name="Klenk H.-P."/>
            <person name="Eisen J.A."/>
        </authorList>
    </citation>
    <scope>NUCLEOTIDE SEQUENCE [LARGE SCALE GENOMIC DNA]</scope>
    <source>
        <strain evidence="6">ATCC 43595 / DSM 2588 / LMG 13176 / NBRC 15968 / NCIMB 11800 / UQM 2034</strain>
    </source>
</reference>
<dbReference type="RefSeq" id="WP_012793682.1">
    <property type="nucleotide sequence ID" value="NC_013132.1"/>
</dbReference>
<evidence type="ECO:0000313" key="5">
    <source>
        <dbReference type="EMBL" id="ACU63517.1"/>
    </source>
</evidence>
<dbReference type="KEGG" id="cpi:Cpin_6108"/>
<dbReference type="Proteomes" id="UP000002215">
    <property type="component" value="Chromosome"/>
</dbReference>
<protein>
    <submittedName>
        <fullName evidence="5">Transcriptional regulator, AraC family</fullName>
    </submittedName>
</protein>
<dbReference type="GO" id="GO:0043565">
    <property type="term" value="F:sequence-specific DNA binding"/>
    <property type="evidence" value="ECO:0007669"/>
    <property type="project" value="InterPro"/>
</dbReference>
<dbReference type="OrthoDB" id="1096411at2"/>
<gene>
    <name evidence="5" type="ordered locus">Cpin_6108</name>
</gene>
<organism evidence="5 6">
    <name type="scientific">Chitinophaga pinensis (strain ATCC 43595 / DSM 2588 / LMG 13176 / NBRC 15968 / NCIMB 11800 / UQM 2034)</name>
    <dbReference type="NCBI Taxonomy" id="485918"/>
    <lineage>
        <taxon>Bacteria</taxon>
        <taxon>Pseudomonadati</taxon>
        <taxon>Bacteroidota</taxon>
        <taxon>Chitinophagia</taxon>
        <taxon>Chitinophagales</taxon>
        <taxon>Chitinophagaceae</taxon>
        <taxon>Chitinophaga</taxon>
    </lineage>
</organism>
<sequence length="294" mass="33965">MIRHANTDIASYQFKEGLPVEFELISLGDLYQNNKIVLTAPHRAAFYHILWFKKGGFDHMVDFEPVPVEDNMLLFLNKDIVHFYDNDADVKGKGILFTDAFFGSTEADVRLLKESILFNDLFGVSAIRLPAGSSVFSAMFALMETEVQKAADPYQGKILKNLLHNFLLHAERERRTQDFKEIKKGPDLDYILLFRDLLETHYRVHKQVSFYAGELSVTEKRLNQATSRILGKTSKQMIDDRILLEAKRLLVHSTDTIKEIAYQLGFLEPTNFIKYFRKHSQHTPVEFREKLTGS</sequence>
<dbReference type="InterPro" id="IPR018060">
    <property type="entry name" value="HTH_AraC"/>
</dbReference>
<dbReference type="AlphaFoldDB" id="A0A979GT40"/>
<dbReference type="SMART" id="SM00342">
    <property type="entry name" value="HTH_ARAC"/>
    <property type="match status" value="1"/>
</dbReference>
<dbReference type="SUPFAM" id="SSF46689">
    <property type="entry name" value="Homeodomain-like"/>
    <property type="match status" value="1"/>
</dbReference>
<evidence type="ECO:0000256" key="1">
    <source>
        <dbReference type="ARBA" id="ARBA00023015"/>
    </source>
</evidence>
<proteinExistence type="predicted"/>
<dbReference type="Pfam" id="PF12833">
    <property type="entry name" value="HTH_18"/>
    <property type="match status" value="1"/>
</dbReference>
<keyword evidence="1" id="KW-0805">Transcription regulation</keyword>
<dbReference type="InterPro" id="IPR037923">
    <property type="entry name" value="HTH-like"/>
</dbReference>
<dbReference type="PROSITE" id="PS01124">
    <property type="entry name" value="HTH_ARAC_FAMILY_2"/>
    <property type="match status" value="1"/>
</dbReference>
<accession>A0A979GT40</accession>
<evidence type="ECO:0000259" key="4">
    <source>
        <dbReference type="PROSITE" id="PS01124"/>
    </source>
</evidence>
<dbReference type="EMBL" id="CP001699">
    <property type="protein sequence ID" value="ACU63517.1"/>
    <property type="molecule type" value="Genomic_DNA"/>
</dbReference>
<dbReference type="InterPro" id="IPR003313">
    <property type="entry name" value="AraC-bd"/>
</dbReference>
<dbReference type="PANTHER" id="PTHR43280">
    <property type="entry name" value="ARAC-FAMILY TRANSCRIPTIONAL REGULATOR"/>
    <property type="match status" value="1"/>
</dbReference>
<evidence type="ECO:0000256" key="2">
    <source>
        <dbReference type="ARBA" id="ARBA00023125"/>
    </source>
</evidence>
<keyword evidence="3" id="KW-0804">Transcription</keyword>
<dbReference type="Gene3D" id="1.10.10.60">
    <property type="entry name" value="Homeodomain-like"/>
    <property type="match status" value="1"/>
</dbReference>
<reference evidence="5 6" key="2">
    <citation type="journal article" date="2010" name="Stand. Genomic Sci.">
        <title>Complete genome sequence of Chitinophaga pinensis type strain (UQM 2034).</title>
        <authorList>
            <person name="Glavina Del Rio T."/>
            <person name="Abt B."/>
            <person name="Spring S."/>
            <person name="Lapidus A."/>
            <person name="Nolan M."/>
            <person name="Tice H."/>
            <person name="Copeland A."/>
            <person name="Cheng J.F."/>
            <person name="Chen F."/>
            <person name="Bruce D."/>
            <person name="Goodwin L."/>
            <person name="Pitluck S."/>
            <person name="Ivanova N."/>
            <person name="Mavromatis K."/>
            <person name="Mikhailova N."/>
            <person name="Pati A."/>
            <person name="Chen A."/>
            <person name="Palaniappan K."/>
            <person name="Land M."/>
            <person name="Hauser L."/>
            <person name="Chang Y.J."/>
            <person name="Jeffries C.D."/>
            <person name="Chain P."/>
            <person name="Saunders E."/>
            <person name="Detter J.C."/>
            <person name="Brettin T."/>
            <person name="Rohde M."/>
            <person name="Goker M."/>
            <person name="Bristow J."/>
            <person name="Eisen J.A."/>
            <person name="Markowitz V."/>
            <person name="Hugenholtz P."/>
            <person name="Kyrpides N.C."/>
            <person name="Klenk H.P."/>
            <person name="Lucas S."/>
        </authorList>
    </citation>
    <scope>NUCLEOTIDE SEQUENCE [LARGE SCALE GENOMIC DNA]</scope>
    <source>
        <strain evidence="6">ATCC 43595 / DSM 2588 / LMG 13176 / NBRC 15968 / NCIMB 11800 / UQM 2034</strain>
    </source>
</reference>
<evidence type="ECO:0000256" key="3">
    <source>
        <dbReference type="ARBA" id="ARBA00023163"/>
    </source>
</evidence>
<evidence type="ECO:0000313" key="6">
    <source>
        <dbReference type="Proteomes" id="UP000002215"/>
    </source>
</evidence>
<dbReference type="InterPro" id="IPR009057">
    <property type="entry name" value="Homeodomain-like_sf"/>
</dbReference>